<feature type="region of interest" description="Disordered" evidence="1">
    <location>
        <begin position="172"/>
        <end position="219"/>
    </location>
</feature>
<feature type="compositionally biased region" description="Acidic residues" evidence="1">
    <location>
        <begin position="332"/>
        <end position="345"/>
    </location>
</feature>
<gene>
    <name evidence="2" type="ORF">BGZ95_001061</name>
</gene>
<feature type="compositionally biased region" description="Basic and acidic residues" evidence="1">
    <location>
        <begin position="264"/>
        <end position="277"/>
    </location>
</feature>
<feature type="compositionally biased region" description="Low complexity" evidence="1">
    <location>
        <begin position="190"/>
        <end position="206"/>
    </location>
</feature>
<sequence>MMLPVIGVETRAVIRTKVAEVMQQIIAGLTHYEAVKKVIRTAVDDAGLVLLVQPPVTVEDSRQTSRRKRKGKEDDLFSMEDGRYEQISEYDDVDDEIPTTTTMTTTTTTTTPTIDESQIPVLTDIAMEAVLDYMAEILTPSLVIRQLTEAIQGALFEINKQRKSLHRLRVQQLGGGSEDEDGYLEDVNGDGDSSSFDLDDLSSQLLSGGGRRMDGSHADRHGIDLLSDGWILSGPSSSSSSSRSNGENSVDGLLEDEEDEDDDPRGQDEDLWDKDMEIHEWDSTGRLFDDFEDLEDNSSSNDGTDSVTQLIIPTTTEQDMENWDMATTTAGDDADDVEEEDEESSDPFSIGIRDRDTIGGSSGSYNDRDGEDEDEDDNDPMADTREDYGRERYLQQSYFNRFQKRSLFDTPDTTVTNKKAAVAPPAAKPATAASATTTTTTKARTIRRPNLSPDLRLENLLTQLIEPLLTTFIEEDFPASCKRVQGELMDGIIWSLDQGELSGGGGVSGRDGLDSDEERMLLLSELEY</sequence>
<accession>A0AAD4D7F9</accession>
<evidence type="ECO:0000313" key="2">
    <source>
        <dbReference type="EMBL" id="KAG0271169.1"/>
    </source>
</evidence>
<protein>
    <submittedName>
        <fullName evidence="2">Uncharacterized protein</fullName>
    </submittedName>
</protein>
<evidence type="ECO:0000313" key="3">
    <source>
        <dbReference type="Proteomes" id="UP001194580"/>
    </source>
</evidence>
<proteinExistence type="predicted"/>
<dbReference type="EMBL" id="JAAAIL010001208">
    <property type="protein sequence ID" value="KAG0271169.1"/>
    <property type="molecule type" value="Genomic_DNA"/>
</dbReference>
<feature type="compositionally biased region" description="Acidic residues" evidence="1">
    <location>
        <begin position="369"/>
        <end position="380"/>
    </location>
</feature>
<name>A0AAD4D7F9_9FUNG</name>
<evidence type="ECO:0000256" key="1">
    <source>
        <dbReference type="SAM" id="MobiDB-lite"/>
    </source>
</evidence>
<keyword evidence="3" id="KW-1185">Reference proteome</keyword>
<feature type="region of interest" description="Disordered" evidence="1">
    <location>
        <begin position="420"/>
        <end position="443"/>
    </location>
</feature>
<dbReference type="Proteomes" id="UP001194580">
    <property type="component" value="Unassembled WGS sequence"/>
</dbReference>
<organism evidence="2 3">
    <name type="scientific">Linnemannia exigua</name>
    <dbReference type="NCBI Taxonomy" id="604196"/>
    <lineage>
        <taxon>Eukaryota</taxon>
        <taxon>Fungi</taxon>
        <taxon>Fungi incertae sedis</taxon>
        <taxon>Mucoromycota</taxon>
        <taxon>Mortierellomycotina</taxon>
        <taxon>Mortierellomycetes</taxon>
        <taxon>Mortierellales</taxon>
        <taxon>Mortierellaceae</taxon>
        <taxon>Linnemannia</taxon>
    </lineage>
</organism>
<dbReference type="AlphaFoldDB" id="A0AAD4D7F9"/>
<comment type="caution">
    <text evidence="2">The sequence shown here is derived from an EMBL/GenBank/DDBJ whole genome shotgun (WGS) entry which is preliminary data.</text>
</comment>
<feature type="compositionally biased region" description="Acidic residues" evidence="1">
    <location>
        <begin position="253"/>
        <end position="263"/>
    </location>
</feature>
<feature type="compositionally biased region" description="Acidic residues" evidence="1">
    <location>
        <begin position="177"/>
        <end position="189"/>
    </location>
</feature>
<feature type="compositionally biased region" description="Low complexity" evidence="1">
    <location>
        <begin position="234"/>
        <end position="252"/>
    </location>
</feature>
<feature type="region of interest" description="Disordered" evidence="1">
    <location>
        <begin position="328"/>
        <end position="390"/>
    </location>
</feature>
<reference evidence="2" key="1">
    <citation type="journal article" date="2020" name="Fungal Divers.">
        <title>Resolving the Mortierellaceae phylogeny through synthesis of multi-gene phylogenetics and phylogenomics.</title>
        <authorList>
            <person name="Vandepol N."/>
            <person name="Liber J."/>
            <person name="Desiro A."/>
            <person name="Na H."/>
            <person name="Kennedy M."/>
            <person name="Barry K."/>
            <person name="Grigoriev I.V."/>
            <person name="Miller A.N."/>
            <person name="O'Donnell K."/>
            <person name="Stajich J.E."/>
            <person name="Bonito G."/>
        </authorList>
    </citation>
    <scope>NUCLEOTIDE SEQUENCE</scope>
    <source>
        <strain evidence="2">NRRL 28262</strain>
    </source>
</reference>
<feature type="region of interest" description="Disordered" evidence="1">
    <location>
        <begin position="234"/>
        <end position="277"/>
    </location>
</feature>